<organism evidence="3 4">
    <name type="scientific">Fulvivirga sediminis</name>
    <dbReference type="NCBI Taxonomy" id="2803949"/>
    <lineage>
        <taxon>Bacteria</taxon>
        <taxon>Pseudomonadati</taxon>
        <taxon>Bacteroidota</taxon>
        <taxon>Cytophagia</taxon>
        <taxon>Cytophagales</taxon>
        <taxon>Fulvivirgaceae</taxon>
        <taxon>Fulvivirga</taxon>
    </lineage>
</organism>
<dbReference type="Pfam" id="PF03865">
    <property type="entry name" value="ShlB"/>
    <property type="match status" value="1"/>
</dbReference>
<proteinExistence type="predicted"/>
<comment type="caution">
    <text evidence="3">The sequence shown here is derived from an EMBL/GenBank/DDBJ whole genome shotgun (WGS) entry which is preliminary data.</text>
</comment>
<dbReference type="RefSeq" id="WP_202245357.1">
    <property type="nucleotide sequence ID" value="NZ_JAESIY010000008.1"/>
</dbReference>
<keyword evidence="4" id="KW-1185">Reference proteome</keyword>
<dbReference type="InterPro" id="IPR004843">
    <property type="entry name" value="Calcineurin-like_PHP"/>
</dbReference>
<dbReference type="AlphaFoldDB" id="A0A937FB36"/>
<feature type="domain" description="Calcineurin-like phosphoesterase" evidence="1">
    <location>
        <begin position="51"/>
        <end position="252"/>
    </location>
</feature>
<evidence type="ECO:0000259" key="2">
    <source>
        <dbReference type="Pfam" id="PF03865"/>
    </source>
</evidence>
<feature type="domain" description="Haemolysin activator HlyB C-terminal" evidence="2">
    <location>
        <begin position="1068"/>
        <end position="1207"/>
    </location>
</feature>
<dbReference type="EMBL" id="JAESIY010000008">
    <property type="protein sequence ID" value="MBL3657574.1"/>
    <property type="molecule type" value="Genomic_DNA"/>
</dbReference>
<name>A0A937FB36_9BACT</name>
<dbReference type="GO" id="GO:0016787">
    <property type="term" value="F:hydrolase activity"/>
    <property type="evidence" value="ECO:0007669"/>
    <property type="project" value="InterPro"/>
</dbReference>
<dbReference type="InterPro" id="IPR005565">
    <property type="entry name" value="Hemolysn_activator_HlyB_C"/>
</dbReference>
<protein>
    <submittedName>
        <fullName evidence="3">Metallophosphoesterase</fullName>
    </submittedName>
</protein>
<evidence type="ECO:0000313" key="3">
    <source>
        <dbReference type="EMBL" id="MBL3657574.1"/>
    </source>
</evidence>
<dbReference type="Gene3D" id="2.40.160.50">
    <property type="entry name" value="membrane protein fhac: a member of the omp85/tpsb transporter family"/>
    <property type="match status" value="1"/>
</dbReference>
<dbReference type="InterPro" id="IPR029052">
    <property type="entry name" value="Metallo-depent_PP-like"/>
</dbReference>
<evidence type="ECO:0000313" key="4">
    <source>
        <dbReference type="Proteomes" id="UP000659388"/>
    </source>
</evidence>
<dbReference type="Proteomes" id="UP000659388">
    <property type="component" value="Unassembled WGS sequence"/>
</dbReference>
<evidence type="ECO:0000259" key="1">
    <source>
        <dbReference type="Pfam" id="PF00149"/>
    </source>
</evidence>
<gene>
    <name evidence="3" type="ORF">JL102_15605</name>
</gene>
<dbReference type="Gene3D" id="3.60.21.10">
    <property type="match status" value="2"/>
</dbReference>
<dbReference type="SUPFAM" id="SSF56300">
    <property type="entry name" value="Metallo-dependent phosphatases"/>
    <property type="match status" value="1"/>
</dbReference>
<reference evidence="3" key="1">
    <citation type="submission" date="2021-01" db="EMBL/GenBank/DDBJ databases">
        <title>Fulvivirga kasyanovii gen. nov., sp nov., a novel member of the phylum Bacteroidetes isolated from seawater in a mussel farm.</title>
        <authorList>
            <person name="Zhao L.-H."/>
            <person name="Wang Z.-J."/>
        </authorList>
    </citation>
    <scope>NUCLEOTIDE SEQUENCE</scope>
    <source>
        <strain evidence="3">2943</strain>
    </source>
</reference>
<accession>A0A937FB36</accession>
<dbReference type="Pfam" id="PF00149">
    <property type="entry name" value="Metallophos"/>
    <property type="match status" value="1"/>
</dbReference>
<sequence length="1247" mass="142925">MDNDYLGKYSLHFLFLLFIASCSTVKPYYGKSYKGWRNDSMPDAQVDHTVYLIGDGGDLPTGEMPPLLKLLRKNLRQEPDSASTVIFLGDNIYERGLPEASAFNRKEKEDIIKMQMDVTQGYSGRVIIIPGNHDWDKSGPDGLQAVNRQEELVEEYMKAHHQNVFLPDNGCPGPVEIAVNEHMTIIVFDVEWWLRTYDKPRAPENGCSVEDRVDFFIQLEDMIRRNDGKHVLLATHHPVVSNGNHGGHYNFMDNIFPLRLVRDHLYVPLPVIGSLYPILRKSGASSQDIPSSDFQDFKKAMMSIIEQRSNVTYVAGHDHNLQMHKEGLMHEIISGAASKSNFAARGFGAAYVQQTAGFAKLVYYKNGQVWVEFYTADKKHPEGLLTFRSSLYSLNPEKTPAADKTKVPDYTDSVKVMAANKNYSMSKTGQFFFGKHYRDEWTTPVEVPYIDLKSYQGGLTPVKKGGGKQTISIRFIDDDSVQYNLRSVDKFPAGAIPEVFRDTWVNDLVKDQISTAHPYGALAVPHMADAIGIYHTEPELYYTPYTPYLGAYINDFGGRMGLMEIRPDEDLSAYKRFGFSKNIVSTTTLFEHLKKDNDNEVDADMYLKSRLFDMLIGDWDRHDDQWRWAEYEKEGKGSVFRPVPRDRDQVFVLYDGVVPWLLSRKWAFRNFSNFDYLITDVKGLNQSAINIDHALLSELDKEKWIDIAGNIQNELTDEVIEKAVKQLPKEVYPLSGREIVAKLKSRRDHLQQYATDYYQYLSKEVNVVGSNKHEYIKVERLNDDETRVQVFKTFKDGKVDKQIYNRTFYTQETDEIRIFVRDGYDKVEISGQVNKGIKIRVVGGGKQKSEFIDESSVAGPVKKTIFYDHIDNEPNLKPGKETRVITSKHEWVTAYERDSYHYNYAGPKFLTQYNVDDGIYLGVGAKWISYGFRKDPFKASHNLIANYAVNTTAFNFQYQGVFNSVLGHHWDITLDAKANGPNYVFNYFGQGNETENARGIDYYRVHMNSIKLNPAIVKRFSSVFKAGVGPNYEYIDVEENNDNILATDIVNNKEVTRDGRSFTGLRFFTEVALADQTVNPEKGMKWRNEVNYCNEINTGNAEFTQYRTDLSFYFTPNLPIKVTFASRVGAATNVGDYYFYHSNFVGNLENLRGFRRTRFAGKTSFYNNNEVRFKLLRLRNNLVNGSVGLFGFFDQGRVWSKQGNSNKMHRSYGPGVYLHFFEVFLLSGSYGISEEDQLFTFKAGFLF</sequence>